<dbReference type="EMBL" id="PNFZ01000003">
    <property type="protein sequence ID" value="PMB98159.1"/>
    <property type="molecule type" value="Genomic_DNA"/>
</dbReference>
<dbReference type="Gene3D" id="3.10.290.10">
    <property type="entry name" value="RNA-binding S4 domain"/>
    <property type="match status" value="1"/>
</dbReference>
<sequence>METVEISSGDIRLGQLLKLHGVAEHGVMAKDMIASGDVLVNGEVDTRRSAKIVTGDVISVPAAGVEFTVAQALEPPAVS</sequence>
<dbReference type="GeneID" id="86843512"/>
<dbReference type="InterPro" id="IPR036986">
    <property type="entry name" value="S4_RNA-bd_sf"/>
</dbReference>
<dbReference type="Proteomes" id="UP000235703">
    <property type="component" value="Unassembled WGS sequence"/>
</dbReference>
<dbReference type="Pfam" id="PF13275">
    <property type="entry name" value="S4_2"/>
    <property type="match status" value="1"/>
</dbReference>
<protein>
    <submittedName>
        <fullName evidence="2">RNA-binding S4 domain-containing protein</fullName>
    </submittedName>
    <submittedName>
        <fullName evidence="3">RNA-binding protein</fullName>
    </submittedName>
</protein>
<evidence type="ECO:0000313" key="2">
    <source>
        <dbReference type="EMBL" id="NNG79556.1"/>
    </source>
</evidence>
<dbReference type="KEGG" id="blut:EW640_07830"/>
<reference evidence="3 5" key="1">
    <citation type="submission" date="2017-09" db="EMBL/GenBank/DDBJ databases">
        <title>Bacterial strain isolated from the female urinary microbiota.</title>
        <authorList>
            <person name="Thomas-White K."/>
            <person name="Kumar N."/>
            <person name="Forster S."/>
            <person name="Putonti C."/>
            <person name="Lawley T."/>
            <person name="Wolfe A.J."/>
        </authorList>
    </citation>
    <scope>NUCLEOTIDE SEQUENCE [LARGE SCALE GENOMIC DNA]</scope>
    <source>
        <strain evidence="3 5">UMB0680</strain>
    </source>
</reference>
<dbReference type="Proteomes" id="UP000501518">
    <property type="component" value="Chromosome"/>
</dbReference>
<evidence type="ECO:0000313" key="6">
    <source>
        <dbReference type="Proteomes" id="UP000501518"/>
    </source>
</evidence>
<organism evidence="3 5">
    <name type="scientific">Brevibacterium luteolum</name>
    <dbReference type="NCBI Taxonomy" id="199591"/>
    <lineage>
        <taxon>Bacteria</taxon>
        <taxon>Bacillati</taxon>
        <taxon>Actinomycetota</taxon>
        <taxon>Actinomycetes</taxon>
        <taxon>Micrococcales</taxon>
        <taxon>Brevibacteriaceae</taxon>
        <taxon>Brevibacterium</taxon>
    </lineage>
</organism>
<dbReference type="PROSITE" id="PS50889">
    <property type="entry name" value="S4"/>
    <property type="match status" value="1"/>
</dbReference>
<evidence type="ECO:0000313" key="3">
    <source>
        <dbReference type="EMBL" id="PMB98159.1"/>
    </source>
</evidence>
<dbReference type="SUPFAM" id="SSF55174">
    <property type="entry name" value="Alpha-L RNA-binding motif"/>
    <property type="match status" value="1"/>
</dbReference>
<dbReference type="EMBL" id="JABEMC010000005">
    <property type="protein sequence ID" value="NNG79556.1"/>
    <property type="molecule type" value="Genomic_DNA"/>
</dbReference>
<gene>
    <name evidence="3" type="ORF">CJ198_07255</name>
    <name evidence="4" type="ORF">EW640_07830</name>
    <name evidence="2" type="ORF">HLA91_09240</name>
</gene>
<keyword evidence="1" id="KW-0694">RNA-binding</keyword>
<dbReference type="GO" id="GO:0003723">
    <property type="term" value="F:RNA binding"/>
    <property type="evidence" value="ECO:0007669"/>
    <property type="project" value="UniProtKB-KW"/>
</dbReference>
<evidence type="ECO:0000256" key="1">
    <source>
        <dbReference type="PROSITE-ProRule" id="PRU00182"/>
    </source>
</evidence>
<dbReference type="RefSeq" id="WP_102161955.1">
    <property type="nucleotide sequence ID" value="NZ_BAAAKH010000011.1"/>
</dbReference>
<evidence type="ECO:0000313" key="7">
    <source>
        <dbReference type="Proteomes" id="UP000549517"/>
    </source>
</evidence>
<proteinExistence type="predicted"/>
<accession>A0A2N6PHL0</accession>
<dbReference type="CDD" id="cd00165">
    <property type="entry name" value="S4"/>
    <property type="match status" value="1"/>
</dbReference>
<dbReference type="EMBL" id="CP035810">
    <property type="protein sequence ID" value="QIN29191.1"/>
    <property type="molecule type" value="Genomic_DNA"/>
</dbReference>
<dbReference type="Proteomes" id="UP000549517">
    <property type="component" value="Unassembled WGS sequence"/>
</dbReference>
<evidence type="ECO:0000313" key="4">
    <source>
        <dbReference type="EMBL" id="QIN29191.1"/>
    </source>
</evidence>
<dbReference type="AlphaFoldDB" id="A0A2N6PHL0"/>
<evidence type="ECO:0000313" key="5">
    <source>
        <dbReference type="Proteomes" id="UP000235703"/>
    </source>
</evidence>
<dbReference type="OrthoDB" id="9811532at2"/>
<reference evidence="4 6" key="2">
    <citation type="submission" date="2019-02" db="EMBL/GenBank/DDBJ databases">
        <title>Complete Genome Sequence and Methylome Analysis of Brevibacterium luteolum NEB1784.</title>
        <authorList>
            <person name="Fomenkov A."/>
            <person name="Roberts R.J."/>
        </authorList>
    </citation>
    <scope>NUCLEOTIDE SEQUENCE [LARGE SCALE GENOMIC DNA]</scope>
    <source>
        <strain evidence="4 6">NEB1784</strain>
    </source>
</reference>
<keyword evidence="5" id="KW-1185">Reference proteome</keyword>
<name>A0A2N6PHL0_9MICO</name>
<reference evidence="2 7" key="3">
    <citation type="submission" date="2020-05" db="EMBL/GenBank/DDBJ databases">
        <title>MicrobeNet Type strains.</title>
        <authorList>
            <person name="Nicholson A.C."/>
        </authorList>
    </citation>
    <scope>NUCLEOTIDE SEQUENCE [LARGE SCALE GENOMIC DNA]</scope>
    <source>
        <strain evidence="2 7">CCUG 46604</strain>
    </source>
</reference>